<name>A0A8H8A1H0_9FUNG</name>
<feature type="compositionally biased region" description="Basic and acidic residues" evidence="1">
    <location>
        <begin position="399"/>
        <end position="410"/>
    </location>
</feature>
<evidence type="ECO:0000259" key="3">
    <source>
        <dbReference type="Pfam" id="PF03407"/>
    </source>
</evidence>
<feature type="region of interest" description="Disordered" evidence="1">
    <location>
        <begin position="128"/>
        <end position="210"/>
    </location>
</feature>
<keyword evidence="2" id="KW-0812">Transmembrane</keyword>
<keyword evidence="2" id="KW-1133">Transmembrane helix</keyword>
<keyword evidence="5" id="KW-1185">Reference proteome</keyword>
<dbReference type="GO" id="GO:0016757">
    <property type="term" value="F:glycosyltransferase activity"/>
    <property type="evidence" value="ECO:0007669"/>
    <property type="project" value="TreeGrafter"/>
</dbReference>
<gene>
    <name evidence="4" type="ORF">BJ554DRAFT_622</name>
</gene>
<dbReference type="PANTHER" id="PTHR47032:SF1">
    <property type="entry name" value="UDP-D-XYLOSE:L-FUCOSE ALPHA-1,3-D-XYLOSYLTRANSFERASE-RELATED"/>
    <property type="match status" value="1"/>
</dbReference>
<feature type="compositionally biased region" description="Basic and acidic residues" evidence="1">
    <location>
        <begin position="196"/>
        <end position="206"/>
    </location>
</feature>
<feature type="region of interest" description="Disordered" evidence="1">
    <location>
        <begin position="399"/>
        <end position="457"/>
    </location>
</feature>
<dbReference type="AlphaFoldDB" id="A0A8H8A1H0"/>
<dbReference type="PANTHER" id="PTHR47032">
    <property type="entry name" value="UDP-D-XYLOSE:L-FUCOSE ALPHA-1,3-D-XYLOSYLTRANSFERASE-RELATED"/>
    <property type="match status" value="1"/>
</dbReference>
<dbReference type="EMBL" id="JAEFCI010000881">
    <property type="protein sequence ID" value="KAG5463264.1"/>
    <property type="molecule type" value="Genomic_DNA"/>
</dbReference>
<feature type="transmembrane region" description="Helical" evidence="2">
    <location>
        <begin position="29"/>
        <end position="48"/>
    </location>
</feature>
<dbReference type="Proteomes" id="UP000673691">
    <property type="component" value="Unassembled WGS sequence"/>
</dbReference>
<dbReference type="InterPro" id="IPR052636">
    <property type="entry name" value="UDP-D-xylose:L-fucose_XylT"/>
</dbReference>
<organism evidence="4 5">
    <name type="scientific">Olpidium bornovanus</name>
    <dbReference type="NCBI Taxonomy" id="278681"/>
    <lineage>
        <taxon>Eukaryota</taxon>
        <taxon>Fungi</taxon>
        <taxon>Fungi incertae sedis</taxon>
        <taxon>Olpidiomycota</taxon>
        <taxon>Olpidiomycotina</taxon>
        <taxon>Olpidiomycetes</taxon>
        <taxon>Olpidiales</taxon>
        <taxon>Olpidiaceae</taxon>
        <taxon>Olpidium</taxon>
    </lineage>
</organism>
<reference evidence="4 5" key="1">
    <citation type="journal article" name="Sci. Rep.">
        <title>Genome-scale phylogenetic analyses confirm Olpidium as the closest living zoosporic fungus to the non-flagellated, terrestrial fungi.</title>
        <authorList>
            <person name="Chang Y."/>
            <person name="Rochon D."/>
            <person name="Sekimoto S."/>
            <person name="Wang Y."/>
            <person name="Chovatia M."/>
            <person name="Sandor L."/>
            <person name="Salamov A."/>
            <person name="Grigoriev I.V."/>
            <person name="Stajich J.E."/>
            <person name="Spatafora J.W."/>
        </authorList>
    </citation>
    <scope>NUCLEOTIDE SEQUENCE [LARGE SCALE GENOMIC DNA]</scope>
    <source>
        <strain evidence="4">S191</strain>
    </source>
</reference>
<keyword evidence="2" id="KW-0472">Membrane</keyword>
<proteinExistence type="predicted"/>
<feature type="domain" description="Nucleotide-diphospho-sugar transferase" evidence="3">
    <location>
        <begin position="284"/>
        <end position="362"/>
    </location>
</feature>
<feature type="non-terminal residue" evidence="4">
    <location>
        <position position="478"/>
    </location>
</feature>
<sequence>MIAVSSGRAGPVLAASSAPRRGVVIPRRFLAVLLHVAAAAFVTGVLLMKSPRVERDCGLGDGALGTVGADGPSHWTRPGLLESAGPVQQPPQYRPRKKLMQQSVSSRITARPAARPPVPRLTWDAISTEQLREPDMRTYGTQRTPDDQNPAAPRGTSIKAAASPETANGSSDNAGVGDPVDDVEDARTCPHQAQSGREKVVTEKITRSAKRPQIAKLPNDIHHRTLLKGREHTKEDEKTDAAIFRLAKQNLIQDKYLILAVASNGNLVGRDFTKNWIATLRLTGHTSYLVMCLDELICASLDPAHSVLVPRHWLQGEIDTNPLLYGTAAYVNLVQSKTLVVIPFLKMGFTVLFSDVDIVWMSRGIIPYLEFMMRDNALREAIFSIEQVAVRTQRRAEGRAAEKLSEDRLPGQDSVPKRLGVLQGPAARDDGRQAAHGPRELHARVGDQKAAPEGSGRVVAWRALGAGRDKGTTRSAGG</sequence>
<dbReference type="InterPro" id="IPR005069">
    <property type="entry name" value="Nucl-diP-sugar_transferase"/>
</dbReference>
<dbReference type="OrthoDB" id="540503at2759"/>
<evidence type="ECO:0000256" key="1">
    <source>
        <dbReference type="SAM" id="MobiDB-lite"/>
    </source>
</evidence>
<dbReference type="GO" id="GO:0005794">
    <property type="term" value="C:Golgi apparatus"/>
    <property type="evidence" value="ECO:0007669"/>
    <property type="project" value="TreeGrafter"/>
</dbReference>
<comment type="caution">
    <text evidence="4">The sequence shown here is derived from an EMBL/GenBank/DDBJ whole genome shotgun (WGS) entry which is preliminary data.</text>
</comment>
<protein>
    <recommendedName>
        <fullName evidence="3">Nucleotide-diphospho-sugar transferase domain-containing protein</fullName>
    </recommendedName>
</protein>
<evidence type="ECO:0000313" key="5">
    <source>
        <dbReference type="Proteomes" id="UP000673691"/>
    </source>
</evidence>
<accession>A0A8H8A1H0</accession>
<feature type="compositionally biased region" description="Basic and acidic residues" evidence="1">
    <location>
        <begin position="427"/>
        <end position="447"/>
    </location>
</feature>
<evidence type="ECO:0000256" key="2">
    <source>
        <dbReference type="SAM" id="Phobius"/>
    </source>
</evidence>
<evidence type="ECO:0000313" key="4">
    <source>
        <dbReference type="EMBL" id="KAG5463264.1"/>
    </source>
</evidence>
<dbReference type="Pfam" id="PF03407">
    <property type="entry name" value="Nucleotid_trans"/>
    <property type="match status" value="1"/>
</dbReference>